<accession>A0ABN6UWV8</accession>
<keyword evidence="5" id="KW-0479">Metal-binding</keyword>
<comment type="catalytic activity">
    <reaction evidence="13">
        <text>pyruvate + ATP = phosphoenolpyruvate + ADP + H(+)</text>
        <dbReference type="Rhea" id="RHEA:18157"/>
        <dbReference type="ChEBI" id="CHEBI:15361"/>
        <dbReference type="ChEBI" id="CHEBI:15378"/>
        <dbReference type="ChEBI" id="CHEBI:30616"/>
        <dbReference type="ChEBI" id="CHEBI:58702"/>
        <dbReference type="ChEBI" id="CHEBI:456216"/>
        <dbReference type="EC" id="2.7.1.40"/>
    </reaction>
</comment>
<dbReference type="NCBIfam" id="TIGR01064">
    <property type="entry name" value="pyruv_kin"/>
    <property type="match status" value="1"/>
</dbReference>
<evidence type="ECO:0000256" key="2">
    <source>
        <dbReference type="ARBA" id="ARBA00008663"/>
    </source>
</evidence>
<dbReference type="GO" id="GO:0016301">
    <property type="term" value="F:kinase activity"/>
    <property type="evidence" value="ECO:0007669"/>
    <property type="project" value="UniProtKB-KW"/>
</dbReference>
<dbReference type="InterPro" id="IPR011037">
    <property type="entry name" value="Pyrv_Knase-like_insert_dom_sf"/>
</dbReference>
<name>A0ABN6UWV8_9BACT</name>
<evidence type="ECO:0000256" key="3">
    <source>
        <dbReference type="ARBA" id="ARBA00012142"/>
    </source>
</evidence>
<dbReference type="Gene3D" id="3.20.20.60">
    <property type="entry name" value="Phosphoenolpyruvate-binding domains"/>
    <property type="match status" value="1"/>
</dbReference>
<protein>
    <recommendedName>
        <fullName evidence="3 12">Pyruvate kinase</fullName>
        <ecNumber evidence="3 12">2.7.1.40</ecNumber>
    </recommendedName>
</protein>
<evidence type="ECO:0000256" key="9">
    <source>
        <dbReference type="ARBA" id="ARBA00022842"/>
    </source>
</evidence>
<sequence>MPVQAMGVDVRKTKLVMTLGPALMQGDRLRESLREADAVRLNASHGDPESRVEALQKVRALALELGRSIPVFLDLQGPKWRVGLLEAPIDLVEGSEGYFFAAGVTVPADAAWAAPLPHPELFEGAEAGQHWLLDDGAITVEILAKRADLLKARVVIGGPLKARKGIHPIGMDINMDPLTEKDHVDIRWGVEHEVDLFAQSFVRRASDVQQLQAIIQHLGGTQPIIAKIEHPAALANLGEILEVSWGVMVARGDLGVELGVERVPGLQKQIIKTARRALKPVITATQMLESMIEHSQPTRAEASDVANAIWDGTDAVMLSAESATGAHPVEAVQWLARIAAEADANVKQRTPTLPDELAEKVLARTDISVAFAACRTADEINARWIVAFTEGGGTARMVSRLAGRTPVLGATVDEVTARRMGLLRGVTSLLIPRVSNTDEMVTVVRELLVAKHQLGSMDRVVMTMGLPLWKTGSTNTMKVMTF</sequence>
<dbReference type="Gene3D" id="3.40.1380.20">
    <property type="entry name" value="Pyruvate kinase, C-terminal domain"/>
    <property type="match status" value="1"/>
</dbReference>
<keyword evidence="9 13" id="KW-0460">Magnesium</keyword>
<keyword evidence="6" id="KW-0547">Nucleotide-binding</keyword>
<dbReference type="InterPro" id="IPR015813">
    <property type="entry name" value="Pyrv/PenolPyrv_kinase-like_dom"/>
</dbReference>
<dbReference type="InterPro" id="IPR015793">
    <property type="entry name" value="Pyrv_Knase_brl"/>
</dbReference>
<dbReference type="InterPro" id="IPR040442">
    <property type="entry name" value="Pyrv_kinase-like_dom_sf"/>
</dbReference>
<keyword evidence="10 13" id="KW-0324">Glycolysis</keyword>
<dbReference type="InterPro" id="IPR015806">
    <property type="entry name" value="Pyrv_Knase_insert_dom_sf"/>
</dbReference>
<comment type="pathway">
    <text evidence="1 13">Carbohydrate degradation; glycolysis; pyruvate from D-glyceraldehyde 3-phosphate: step 5/5.</text>
</comment>
<evidence type="ECO:0000256" key="7">
    <source>
        <dbReference type="ARBA" id="ARBA00022777"/>
    </source>
</evidence>
<evidence type="ECO:0000256" key="1">
    <source>
        <dbReference type="ARBA" id="ARBA00004997"/>
    </source>
</evidence>
<feature type="domain" description="Pyruvate kinase C-terminal" evidence="15">
    <location>
        <begin position="368"/>
        <end position="480"/>
    </location>
</feature>
<evidence type="ECO:0000313" key="17">
    <source>
        <dbReference type="Proteomes" id="UP001242010"/>
    </source>
</evidence>
<dbReference type="SUPFAM" id="SSF51621">
    <property type="entry name" value="Phosphoenolpyruvate/pyruvate domain"/>
    <property type="match status" value="1"/>
</dbReference>
<feature type="domain" description="Pyruvate kinase barrel" evidence="14">
    <location>
        <begin position="11"/>
        <end position="332"/>
    </location>
</feature>
<evidence type="ECO:0000256" key="12">
    <source>
        <dbReference type="NCBIfam" id="TIGR01064"/>
    </source>
</evidence>
<organism evidence="16 17">
    <name type="scientific">Geothrix oryzae</name>
    <dbReference type="NCBI Taxonomy" id="2927975"/>
    <lineage>
        <taxon>Bacteria</taxon>
        <taxon>Pseudomonadati</taxon>
        <taxon>Acidobacteriota</taxon>
        <taxon>Holophagae</taxon>
        <taxon>Holophagales</taxon>
        <taxon>Holophagaceae</taxon>
        <taxon>Geothrix</taxon>
    </lineage>
</organism>
<evidence type="ECO:0000256" key="6">
    <source>
        <dbReference type="ARBA" id="ARBA00022741"/>
    </source>
</evidence>
<dbReference type="NCBIfam" id="NF004491">
    <property type="entry name" value="PRK05826.1"/>
    <property type="match status" value="1"/>
</dbReference>
<dbReference type="EC" id="2.7.1.40" evidence="3 12"/>
<proteinExistence type="inferred from homology"/>
<keyword evidence="11 16" id="KW-0670">Pyruvate</keyword>
<evidence type="ECO:0000259" key="15">
    <source>
        <dbReference type="Pfam" id="PF02887"/>
    </source>
</evidence>
<keyword evidence="4 13" id="KW-0808">Transferase</keyword>
<dbReference type="EMBL" id="AP027079">
    <property type="protein sequence ID" value="BDU69241.1"/>
    <property type="molecule type" value="Genomic_DNA"/>
</dbReference>
<evidence type="ECO:0000313" key="16">
    <source>
        <dbReference type="EMBL" id="BDU69241.1"/>
    </source>
</evidence>
<dbReference type="Proteomes" id="UP001242010">
    <property type="component" value="Chromosome"/>
</dbReference>
<dbReference type="SUPFAM" id="SSF52935">
    <property type="entry name" value="PK C-terminal domain-like"/>
    <property type="match status" value="1"/>
</dbReference>
<dbReference type="SUPFAM" id="SSF50800">
    <property type="entry name" value="PK beta-barrel domain-like"/>
    <property type="match status" value="1"/>
</dbReference>
<evidence type="ECO:0000256" key="8">
    <source>
        <dbReference type="ARBA" id="ARBA00022840"/>
    </source>
</evidence>
<dbReference type="InterPro" id="IPR036918">
    <property type="entry name" value="Pyrv_Knase_C_sf"/>
</dbReference>
<evidence type="ECO:0000256" key="11">
    <source>
        <dbReference type="ARBA" id="ARBA00023317"/>
    </source>
</evidence>
<comment type="similarity">
    <text evidence="2 13">Belongs to the pyruvate kinase family.</text>
</comment>
<evidence type="ECO:0000256" key="5">
    <source>
        <dbReference type="ARBA" id="ARBA00022723"/>
    </source>
</evidence>
<dbReference type="Gene3D" id="2.40.33.10">
    <property type="entry name" value="PK beta-barrel domain-like"/>
    <property type="match status" value="1"/>
</dbReference>
<dbReference type="Pfam" id="PF00224">
    <property type="entry name" value="PK"/>
    <property type="match status" value="1"/>
</dbReference>
<keyword evidence="8" id="KW-0067">ATP-binding</keyword>
<dbReference type="Pfam" id="PF02887">
    <property type="entry name" value="PK_C"/>
    <property type="match status" value="1"/>
</dbReference>
<reference evidence="17" key="1">
    <citation type="journal article" date="2023" name="Int. J. Syst. Evol. Microbiol.">
        <title>Mesoterricola silvestris gen. nov., sp. nov., Mesoterricola sediminis sp. nov., Geothrix oryzae sp. nov., Geothrix edaphica sp. nov., Geothrix rubra sp. nov., and Geothrix limicola sp. nov., six novel members of Acidobacteriota isolated from soils.</title>
        <authorList>
            <person name="Itoh H."/>
            <person name="Sugisawa Y."/>
            <person name="Mise K."/>
            <person name="Xu Z."/>
            <person name="Kuniyasu M."/>
            <person name="Ushijima N."/>
            <person name="Kawano K."/>
            <person name="Kobayashi E."/>
            <person name="Shiratori Y."/>
            <person name="Masuda Y."/>
            <person name="Senoo K."/>
        </authorList>
    </citation>
    <scope>NUCLEOTIDE SEQUENCE [LARGE SCALE GENOMIC DNA]</scope>
    <source>
        <strain evidence="17">Red222</strain>
    </source>
</reference>
<evidence type="ECO:0000256" key="13">
    <source>
        <dbReference type="RuleBase" id="RU000504"/>
    </source>
</evidence>
<evidence type="ECO:0000256" key="10">
    <source>
        <dbReference type="ARBA" id="ARBA00023152"/>
    </source>
</evidence>
<dbReference type="InterPro" id="IPR015795">
    <property type="entry name" value="Pyrv_Knase_C"/>
</dbReference>
<dbReference type="PRINTS" id="PR01050">
    <property type="entry name" value="PYRUVTKNASE"/>
</dbReference>
<gene>
    <name evidence="16" type="primary">pykA</name>
    <name evidence="16" type="ORF">GETHOR_13420</name>
</gene>
<dbReference type="InterPro" id="IPR001697">
    <property type="entry name" value="Pyr_Knase"/>
</dbReference>
<evidence type="ECO:0000256" key="4">
    <source>
        <dbReference type="ARBA" id="ARBA00022679"/>
    </source>
</evidence>
<dbReference type="PANTHER" id="PTHR11817">
    <property type="entry name" value="PYRUVATE KINASE"/>
    <property type="match status" value="1"/>
</dbReference>
<evidence type="ECO:0000259" key="14">
    <source>
        <dbReference type="Pfam" id="PF00224"/>
    </source>
</evidence>
<keyword evidence="17" id="KW-1185">Reference proteome</keyword>
<keyword evidence="7 13" id="KW-0418">Kinase</keyword>